<keyword evidence="3 6" id="KW-1133">Transmembrane helix</keyword>
<reference evidence="8" key="1">
    <citation type="journal article" date="2020" name="Stud. Mycol.">
        <title>101 Dothideomycetes genomes: a test case for predicting lifestyles and emergence of pathogens.</title>
        <authorList>
            <person name="Haridas S."/>
            <person name="Albert R."/>
            <person name="Binder M."/>
            <person name="Bloem J."/>
            <person name="Labutti K."/>
            <person name="Salamov A."/>
            <person name="Andreopoulos B."/>
            <person name="Baker S."/>
            <person name="Barry K."/>
            <person name="Bills G."/>
            <person name="Bluhm B."/>
            <person name="Cannon C."/>
            <person name="Castanera R."/>
            <person name="Culley D."/>
            <person name="Daum C."/>
            <person name="Ezra D."/>
            <person name="Gonzalez J."/>
            <person name="Henrissat B."/>
            <person name="Kuo A."/>
            <person name="Liang C."/>
            <person name="Lipzen A."/>
            <person name="Lutzoni F."/>
            <person name="Magnuson J."/>
            <person name="Mondo S."/>
            <person name="Nolan M."/>
            <person name="Ohm R."/>
            <person name="Pangilinan J."/>
            <person name="Park H.-J."/>
            <person name="Ramirez L."/>
            <person name="Alfaro M."/>
            <person name="Sun H."/>
            <person name="Tritt A."/>
            <person name="Yoshinaga Y."/>
            <person name="Zwiers L.-H."/>
            <person name="Turgeon B."/>
            <person name="Goodwin S."/>
            <person name="Spatafora J."/>
            <person name="Crous P."/>
            <person name="Grigoriev I."/>
        </authorList>
    </citation>
    <scope>NUCLEOTIDE SEQUENCE</scope>
    <source>
        <strain evidence="8">CBS 260.36</strain>
    </source>
</reference>
<evidence type="ECO:0000313" key="8">
    <source>
        <dbReference type="EMBL" id="KAF2152233.1"/>
    </source>
</evidence>
<evidence type="ECO:0000256" key="5">
    <source>
        <dbReference type="ARBA" id="ARBA00038359"/>
    </source>
</evidence>
<evidence type="ECO:0000256" key="4">
    <source>
        <dbReference type="ARBA" id="ARBA00023136"/>
    </source>
</evidence>
<sequence length="195" mass="21749">MQMRPGCFLLPCRTTCGPYGTPLVHDHIHGHHNALRSSGSVHQYISKRKSIHPGEWTRLLIASDWITTLIPAYVVAKSSMPLRSKLPTIGIIMLGTCASVLCILRYHFENIKEVHDQTDFAHYFLYQTLAMSENCVGLIVISLAATKPLFAKLLKGRTIRNANGNNGNANQQEPCSNTIVFLTDFKIETETDKIA</sequence>
<evidence type="ECO:0000256" key="1">
    <source>
        <dbReference type="ARBA" id="ARBA00004141"/>
    </source>
</evidence>
<dbReference type="GO" id="GO:0016020">
    <property type="term" value="C:membrane"/>
    <property type="evidence" value="ECO:0007669"/>
    <property type="project" value="UniProtKB-SubCell"/>
</dbReference>
<dbReference type="PANTHER" id="PTHR33048:SF92">
    <property type="entry name" value="INTEGRAL MEMBRANE PROTEIN"/>
    <property type="match status" value="1"/>
</dbReference>
<dbReference type="InterPro" id="IPR052337">
    <property type="entry name" value="SAT4-like"/>
</dbReference>
<dbReference type="Proteomes" id="UP000799439">
    <property type="component" value="Unassembled WGS sequence"/>
</dbReference>
<comment type="subcellular location">
    <subcellularLocation>
        <location evidence="1">Membrane</location>
        <topology evidence="1">Multi-pass membrane protein</topology>
    </subcellularLocation>
</comment>
<evidence type="ECO:0000256" key="6">
    <source>
        <dbReference type="SAM" id="Phobius"/>
    </source>
</evidence>
<evidence type="ECO:0000259" key="7">
    <source>
        <dbReference type="Pfam" id="PF20684"/>
    </source>
</evidence>
<proteinExistence type="inferred from homology"/>
<keyword evidence="4 6" id="KW-0472">Membrane</keyword>
<accession>A0A9P4MGL2</accession>
<name>A0A9P4MGL2_9PEZI</name>
<feature type="domain" description="Rhodopsin" evidence="7">
    <location>
        <begin position="61"/>
        <end position="151"/>
    </location>
</feature>
<dbReference type="Pfam" id="PF20684">
    <property type="entry name" value="Fung_rhodopsin"/>
    <property type="match status" value="1"/>
</dbReference>
<feature type="transmembrane region" description="Helical" evidence="6">
    <location>
        <begin position="88"/>
        <end position="108"/>
    </location>
</feature>
<dbReference type="PANTHER" id="PTHR33048">
    <property type="entry name" value="PTH11-LIKE INTEGRAL MEMBRANE PROTEIN (AFU_ORTHOLOGUE AFUA_5G11245)"/>
    <property type="match status" value="1"/>
</dbReference>
<feature type="transmembrane region" description="Helical" evidence="6">
    <location>
        <begin position="120"/>
        <end position="145"/>
    </location>
</feature>
<comment type="caution">
    <text evidence="8">The sequence shown here is derived from an EMBL/GenBank/DDBJ whole genome shotgun (WGS) entry which is preliminary data.</text>
</comment>
<comment type="similarity">
    <text evidence="5">Belongs to the SAT4 family.</text>
</comment>
<evidence type="ECO:0000256" key="2">
    <source>
        <dbReference type="ARBA" id="ARBA00022692"/>
    </source>
</evidence>
<keyword evidence="9" id="KW-1185">Reference proteome</keyword>
<evidence type="ECO:0000313" key="9">
    <source>
        <dbReference type="Proteomes" id="UP000799439"/>
    </source>
</evidence>
<dbReference type="AlphaFoldDB" id="A0A9P4MGL2"/>
<dbReference type="OrthoDB" id="3897607at2759"/>
<evidence type="ECO:0000256" key="3">
    <source>
        <dbReference type="ARBA" id="ARBA00022989"/>
    </source>
</evidence>
<dbReference type="InterPro" id="IPR049326">
    <property type="entry name" value="Rhodopsin_dom_fungi"/>
</dbReference>
<keyword evidence="2 6" id="KW-0812">Transmembrane</keyword>
<dbReference type="EMBL" id="ML996086">
    <property type="protein sequence ID" value="KAF2152233.1"/>
    <property type="molecule type" value="Genomic_DNA"/>
</dbReference>
<organism evidence="8 9">
    <name type="scientific">Myriangium duriaei CBS 260.36</name>
    <dbReference type="NCBI Taxonomy" id="1168546"/>
    <lineage>
        <taxon>Eukaryota</taxon>
        <taxon>Fungi</taxon>
        <taxon>Dikarya</taxon>
        <taxon>Ascomycota</taxon>
        <taxon>Pezizomycotina</taxon>
        <taxon>Dothideomycetes</taxon>
        <taxon>Dothideomycetidae</taxon>
        <taxon>Myriangiales</taxon>
        <taxon>Myriangiaceae</taxon>
        <taxon>Myriangium</taxon>
    </lineage>
</organism>
<protein>
    <recommendedName>
        <fullName evidence="7">Rhodopsin domain-containing protein</fullName>
    </recommendedName>
</protein>
<gene>
    <name evidence="8" type="ORF">K461DRAFT_143715</name>
</gene>